<feature type="region of interest" description="Disordered" evidence="1">
    <location>
        <begin position="50"/>
        <end position="74"/>
    </location>
</feature>
<evidence type="ECO:0000313" key="2">
    <source>
        <dbReference type="EMBL" id="KGN90694.1"/>
    </source>
</evidence>
<comment type="caution">
    <text evidence="2">The sequence shown here is derived from an EMBL/GenBank/DDBJ whole genome shotgun (WGS) entry which is preliminary data.</text>
</comment>
<organism evidence="2 3">
    <name type="scientific">Porphyromonas gulae</name>
    <dbReference type="NCBI Taxonomy" id="111105"/>
    <lineage>
        <taxon>Bacteria</taxon>
        <taxon>Pseudomonadati</taxon>
        <taxon>Bacteroidota</taxon>
        <taxon>Bacteroidia</taxon>
        <taxon>Bacteroidales</taxon>
        <taxon>Porphyromonadaceae</taxon>
        <taxon>Porphyromonas</taxon>
    </lineage>
</organism>
<gene>
    <name evidence="2" type="ORF">HR15_03200</name>
</gene>
<dbReference type="EMBL" id="JRAK01000053">
    <property type="protein sequence ID" value="KGN90694.1"/>
    <property type="molecule type" value="Genomic_DNA"/>
</dbReference>
<evidence type="ECO:0000256" key="1">
    <source>
        <dbReference type="SAM" id="MobiDB-lite"/>
    </source>
</evidence>
<protein>
    <submittedName>
        <fullName evidence="2">Uncharacterized protein</fullName>
    </submittedName>
</protein>
<name>A0A0A2FR09_9PORP</name>
<dbReference type="AlphaFoldDB" id="A0A0A2FR09"/>
<proteinExistence type="predicted"/>
<reference evidence="2 3" key="1">
    <citation type="submission" date="2014-08" db="EMBL/GenBank/DDBJ databases">
        <title>Porphyromonas gulae strain:COT-052_OH3439 Genome sequencing.</title>
        <authorList>
            <person name="Wallis C."/>
            <person name="Deusch O."/>
            <person name="O'Flynn C."/>
            <person name="Davis I."/>
            <person name="Jospin G."/>
            <person name="Darling A.E."/>
            <person name="Coil D.A."/>
            <person name="Alexiev A."/>
            <person name="Horsfall A."/>
            <person name="Kirkwood N."/>
            <person name="Harris S."/>
            <person name="Eisen J.A."/>
        </authorList>
    </citation>
    <scope>NUCLEOTIDE SEQUENCE [LARGE SCALE GENOMIC DNA]</scope>
    <source>
        <strain evidence="3">COT-052 OH3439</strain>
    </source>
</reference>
<dbReference type="Proteomes" id="UP000030146">
    <property type="component" value="Unassembled WGS sequence"/>
</dbReference>
<accession>A0A0A2FR09</accession>
<keyword evidence="3" id="KW-1185">Reference proteome</keyword>
<sequence>MLTFFLRLKLGVCRFRFVGCSRWPEGICQGFPKKYDLERSGNVEIFSGEPERASGLDTLPEGRFPSPKERNRHSGIEDNRWKIWRWKRYSRNSPEKKKGQPHV</sequence>
<evidence type="ECO:0000313" key="3">
    <source>
        <dbReference type="Proteomes" id="UP000030146"/>
    </source>
</evidence>